<dbReference type="EMBL" id="CM047749">
    <property type="protein sequence ID" value="KAJ0010035.1"/>
    <property type="molecule type" value="Genomic_DNA"/>
</dbReference>
<name>A0ACC0X3H1_9ROSI</name>
<sequence length="94" mass="10563">MESPPHNSAPTGLHQRSFSTGKLRANYRDFGLPRHILREMVHACLLPGATQVQPCTAMRSNFKPFAPFACQLQNRPITCNYRIKAQTSHIDSQA</sequence>
<dbReference type="Proteomes" id="UP001163603">
    <property type="component" value="Chromosome 14"/>
</dbReference>
<proteinExistence type="predicted"/>
<accession>A0ACC0X3H1</accession>
<evidence type="ECO:0000313" key="2">
    <source>
        <dbReference type="Proteomes" id="UP001163603"/>
    </source>
</evidence>
<comment type="caution">
    <text evidence="1">The sequence shown here is derived from an EMBL/GenBank/DDBJ whole genome shotgun (WGS) entry which is preliminary data.</text>
</comment>
<evidence type="ECO:0000313" key="1">
    <source>
        <dbReference type="EMBL" id="KAJ0010035.1"/>
    </source>
</evidence>
<organism evidence="1 2">
    <name type="scientific">Pistacia integerrima</name>
    <dbReference type="NCBI Taxonomy" id="434235"/>
    <lineage>
        <taxon>Eukaryota</taxon>
        <taxon>Viridiplantae</taxon>
        <taxon>Streptophyta</taxon>
        <taxon>Embryophyta</taxon>
        <taxon>Tracheophyta</taxon>
        <taxon>Spermatophyta</taxon>
        <taxon>Magnoliopsida</taxon>
        <taxon>eudicotyledons</taxon>
        <taxon>Gunneridae</taxon>
        <taxon>Pentapetalae</taxon>
        <taxon>rosids</taxon>
        <taxon>malvids</taxon>
        <taxon>Sapindales</taxon>
        <taxon>Anacardiaceae</taxon>
        <taxon>Pistacia</taxon>
    </lineage>
</organism>
<gene>
    <name evidence="1" type="ORF">Pint_34119</name>
</gene>
<keyword evidence="2" id="KW-1185">Reference proteome</keyword>
<protein>
    <submittedName>
        <fullName evidence="1">Uncharacterized protein</fullName>
    </submittedName>
</protein>
<reference evidence="2" key="1">
    <citation type="journal article" date="2023" name="G3 (Bethesda)">
        <title>Genome assembly and association tests identify interacting loci associated with vigor, precocity, and sex in interspecific pistachio rootstocks.</title>
        <authorList>
            <person name="Palmer W."/>
            <person name="Jacygrad E."/>
            <person name="Sagayaradj S."/>
            <person name="Cavanaugh K."/>
            <person name="Han R."/>
            <person name="Bertier L."/>
            <person name="Beede B."/>
            <person name="Kafkas S."/>
            <person name="Golino D."/>
            <person name="Preece J."/>
            <person name="Michelmore R."/>
        </authorList>
    </citation>
    <scope>NUCLEOTIDE SEQUENCE [LARGE SCALE GENOMIC DNA]</scope>
</reference>